<name>A0A9W4BMH2_9MYCO</name>
<keyword evidence="3" id="KW-0949">S-adenosyl-L-methionine</keyword>
<evidence type="ECO:0000313" key="5">
    <source>
        <dbReference type="Proteomes" id="UP000465785"/>
    </source>
</evidence>
<dbReference type="GO" id="GO:0032259">
    <property type="term" value="P:methylation"/>
    <property type="evidence" value="ECO:0007669"/>
    <property type="project" value="UniProtKB-KW"/>
</dbReference>
<dbReference type="PANTHER" id="PTHR43167">
    <property type="entry name" value="PUTATIVE (AFU_ORTHOLOGUE AFUA_6G01830)-RELATED"/>
    <property type="match status" value="1"/>
</dbReference>
<organism evidence="4 5">
    <name type="scientific">Mycobacterium gallinarum</name>
    <dbReference type="NCBI Taxonomy" id="39689"/>
    <lineage>
        <taxon>Bacteria</taxon>
        <taxon>Bacillati</taxon>
        <taxon>Actinomycetota</taxon>
        <taxon>Actinomycetes</taxon>
        <taxon>Mycobacteriales</taxon>
        <taxon>Mycobacteriaceae</taxon>
        <taxon>Mycobacterium</taxon>
    </lineage>
</organism>
<dbReference type="InterPro" id="IPR002935">
    <property type="entry name" value="SAM_O-MeTrfase"/>
</dbReference>
<evidence type="ECO:0000256" key="2">
    <source>
        <dbReference type="ARBA" id="ARBA00022679"/>
    </source>
</evidence>
<keyword evidence="2" id="KW-0808">Transferase</keyword>
<dbReference type="PANTHER" id="PTHR43167:SF1">
    <property type="entry name" value="PUTATIVE (AFU_ORTHOLOGUE AFUA_6G01830)-RELATED"/>
    <property type="match status" value="1"/>
</dbReference>
<dbReference type="CDD" id="cd02440">
    <property type="entry name" value="AdoMet_MTases"/>
    <property type="match status" value="1"/>
</dbReference>
<evidence type="ECO:0000313" key="4">
    <source>
        <dbReference type="EMBL" id="BBY94889.1"/>
    </source>
</evidence>
<dbReference type="SUPFAM" id="SSF53335">
    <property type="entry name" value="S-adenosyl-L-methionine-dependent methyltransferases"/>
    <property type="match status" value="1"/>
</dbReference>
<dbReference type="EMBL" id="AP022601">
    <property type="protein sequence ID" value="BBY94889.1"/>
    <property type="molecule type" value="Genomic_DNA"/>
</dbReference>
<dbReference type="InterPro" id="IPR029063">
    <property type="entry name" value="SAM-dependent_MTases_sf"/>
</dbReference>
<dbReference type="PROSITE" id="PS51682">
    <property type="entry name" value="SAM_OMT_I"/>
    <property type="match status" value="1"/>
</dbReference>
<sequence>MDTFVGVTSTLADPKVAAALDRMFAESAAQFAAMRDGSTDFSRLASATAQERADAFSDYYLPVTQDAGRLLYSLVRAARPTTVVEFGMSLGISAIHLASAVRDNGSGRVVTTELSAAKVAAAKKTFAEVGLDDLIEVLEGDALSTLEKLYGPVDFVLLDGWKELYVPVLELLEPRLSPGTLVVADNTSMAELAPYLEYVREPANGYVSVTFPARDADSMEISCRA</sequence>
<keyword evidence="1" id="KW-0489">Methyltransferase</keyword>
<reference evidence="4 5" key="1">
    <citation type="journal article" date="2019" name="Emerg. Microbes Infect.">
        <title>Comprehensive subspecies identification of 175 nontuberculous mycobacteria species based on 7547 genomic profiles.</title>
        <authorList>
            <person name="Matsumoto Y."/>
            <person name="Kinjo T."/>
            <person name="Motooka D."/>
            <person name="Nabeya D."/>
            <person name="Jung N."/>
            <person name="Uechi K."/>
            <person name="Horii T."/>
            <person name="Iida T."/>
            <person name="Fujita J."/>
            <person name="Nakamura S."/>
        </authorList>
    </citation>
    <scope>NUCLEOTIDE SEQUENCE [LARGE SCALE GENOMIC DNA]</scope>
    <source>
        <strain evidence="4 5">JCM 6399</strain>
    </source>
</reference>
<dbReference type="Proteomes" id="UP000465785">
    <property type="component" value="Chromosome"/>
</dbReference>
<dbReference type="GO" id="GO:0008171">
    <property type="term" value="F:O-methyltransferase activity"/>
    <property type="evidence" value="ECO:0007669"/>
    <property type="project" value="InterPro"/>
</dbReference>
<dbReference type="Pfam" id="PF13578">
    <property type="entry name" value="Methyltransf_24"/>
    <property type="match status" value="1"/>
</dbReference>
<keyword evidence="5" id="KW-1185">Reference proteome</keyword>
<proteinExistence type="predicted"/>
<gene>
    <name evidence="4" type="ORF">MGALJ_45580</name>
</gene>
<protein>
    <submittedName>
        <fullName evidence="4">O-methyltransferase, family 3</fullName>
    </submittedName>
</protein>
<evidence type="ECO:0000256" key="3">
    <source>
        <dbReference type="ARBA" id="ARBA00022691"/>
    </source>
</evidence>
<dbReference type="AlphaFoldDB" id="A0A9W4BMH2"/>
<evidence type="ECO:0000256" key="1">
    <source>
        <dbReference type="ARBA" id="ARBA00022603"/>
    </source>
</evidence>
<dbReference type="KEGG" id="mgau:MGALJ_45580"/>
<accession>A0A9W4BMH2</accession>
<dbReference type="Gene3D" id="3.40.50.150">
    <property type="entry name" value="Vaccinia Virus protein VP39"/>
    <property type="match status" value="1"/>
</dbReference>